<accession>A0A495JHW6</accession>
<protein>
    <submittedName>
        <fullName evidence="3">Uncharacterized protein</fullName>
    </submittedName>
</protein>
<organism evidence="3 4">
    <name type="scientific">Micromonospora pisi</name>
    <dbReference type="NCBI Taxonomy" id="589240"/>
    <lineage>
        <taxon>Bacteria</taxon>
        <taxon>Bacillati</taxon>
        <taxon>Actinomycetota</taxon>
        <taxon>Actinomycetes</taxon>
        <taxon>Micromonosporales</taxon>
        <taxon>Micromonosporaceae</taxon>
        <taxon>Micromonospora</taxon>
    </lineage>
</organism>
<keyword evidence="2" id="KW-0812">Transmembrane</keyword>
<keyword evidence="4" id="KW-1185">Reference proteome</keyword>
<reference evidence="3 4" key="1">
    <citation type="submission" date="2018-10" db="EMBL/GenBank/DDBJ databases">
        <title>Sequencing the genomes of 1000 actinobacteria strains.</title>
        <authorList>
            <person name="Klenk H.-P."/>
        </authorList>
    </citation>
    <scope>NUCLEOTIDE SEQUENCE [LARGE SCALE GENOMIC DNA]</scope>
    <source>
        <strain evidence="3 4">DSM 45175</strain>
    </source>
</reference>
<dbReference type="EMBL" id="RBKT01000001">
    <property type="protein sequence ID" value="RKR87984.1"/>
    <property type="molecule type" value="Genomic_DNA"/>
</dbReference>
<feature type="region of interest" description="Disordered" evidence="1">
    <location>
        <begin position="1"/>
        <end position="27"/>
    </location>
</feature>
<feature type="transmembrane region" description="Helical" evidence="2">
    <location>
        <begin position="100"/>
        <end position="117"/>
    </location>
</feature>
<comment type="caution">
    <text evidence="3">The sequence shown here is derived from an EMBL/GenBank/DDBJ whole genome shotgun (WGS) entry which is preliminary data.</text>
</comment>
<gene>
    <name evidence="3" type="ORF">BDK92_2287</name>
</gene>
<keyword evidence="2" id="KW-0472">Membrane</keyword>
<dbReference type="InterPro" id="IPR045629">
    <property type="entry name" value="DUF6232"/>
</dbReference>
<dbReference type="AlphaFoldDB" id="A0A495JHW6"/>
<keyword evidence="2" id="KW-1133">Transmembrane helix</keyword>
<name>A0A495JHW6_9ACTN</name>
<dbReference type="Proteomes" id="UP000277671">
    <property type="component" value="Unassembled WGS sequence"/>
</dbReference>
<feature type="transmembrane region" description="Helical" evidence="2">
    <location>
        <begin position="67"/>
        <end position="88"/>
    </location>
</feature>
<evidence type="ECO:0000256" key="2">
    <source>
        <dbReference type="SAM" id="Phobius"/>
    </source>
</evidence>
<proteinExistence type="predicted"/>
<sequence length="182" mass="20094">MHPTRDSARRPGTQSVTGRGADRPAPVDFYRRPGVSVTSEWFTVAGRRFPVAELTQLRTARGPHDPLTVRAVVVTGGVLVVIGIAFGYTGEFYRLNAATYLALGAAAFVPVLLAFLGHRLRPPTWELWGRYRGEMMLLFSSDQERQFGQLTRALRRAQEVARYGGVAEPVVTAPPPWEPPAH</sequence>
<evidence type="ECO:0000256" key="1">
    <source>
        <dbReference type="SAM" id="MobiDB-lite"/>
    </source>
</evidence>
<dbReference type="Pfam" id="PF19744">
    <property type="entry name" value="DUF6232"/>
    <property type="match status" value="1"/>
</dbReference>
<evidence type="ECO:0000313" key="4">
    <source>
        <dbReference type="Proteomes" id="UP000277671"/>
    </source>
</evidence>
<evidence type="ECO:0000313" key="3">
    <source>
        <dbReference type="EMBL" id="RKR87984.1"/>
    </source>
</evidence>